<comment type="catalytic activity">
    <reaction evidence="7">
        <text>L-glutamine + H2O = L-glutamate + NH4(+)</text>
        <dbReference type="Rhea" id="RHEA:15889"/>
        <dbReference type="ChEBI" id="CHEBI:15377"/>
        <dbReference type="ChEBI" id="CHEBI:28938"/>
        <dbReference type="ChEBI" id="CHEBI:29985"/>
        <dbReference type="ChEBI" id="CHEBI:58359"/>
    </reaction>
</comment>
<accession>A0A9W9Z2M5</accession>
<evidence type="ECO:0000313" key="10">
    <source>
        <dbReference type="Proteomes" id="UP001163046"/>
    </source>
</evidence>
<evidence type="ECO:0000256" key="1">
    <source>
        <dbReference type="ARBA" id="ARBA00005077"/>
    </source>
</evidence>
<proteinExistence type="inferred from homology"/>
<dbReference type="PROSITE" id="PS51273">
    <property type="entry name" value="GATASE_TYPE_1"/>
    <property type="match status" value="1"/>
</dbReference>
<dbReference type="Pfam" id="PF00117">
    <property type="entry name" value="GATase"/>
    <property type="match status" value="1"/>
</dbReference>
<dbReference type="SUPFAM" id="SSF52317">
    <property type="entry name" value="Class I glutamine amidotransferase-like"/>
    <property type="match status" value="1"/>
</dbReference>
<dbReference type="EC" id="6.3.5.5" evidence="3"/>
<dbReference type="InterPro" id="IPR017926">
    <property type="entry name" value="GATASE"/>
</dbReference>
<evidence type="ECO:0000256" key="6">
    <source>
        <dbReference type="ARBA" id="ARBA00048816"/>
    </source>
</evidence>
<gene>
    <name evidence="9" type="ORF">OS493_009284</name>
</gene>
<comment type="similarity">
    <text evidence="2">Belongs to the CarA family.</text>
</comment>
<evidence type="ECO:0000256" key="4">
    <source>
        <dbReference type="ARBA" id="ARBA00022962"/>
    </source>
</evidence>
<dbReference type="Gene3D" id="3.40.50.880">
    <property type="match status" value="1"/>
</dbReference>
<comment type="caution">
    <text evidence="9">The sequence shown here is derived from an EMBL/GenBank/DDBJ whole genome shotgun (WGS) entry which is preliminary data.</text>
</comment>
<evidence type="ECO:0000259" key="8">
    <source>
        <dbReference type="Pfam" id="PF00117"/>
    </source>
</evidence>
<sequence>MARGLAVKVVPWNYDFNDDVERGECDGVFLSNGPGDPTFTTETVKIIKKFTERANPKPLFGICFGHQLLALAVGCTSFKMKYGNRGHNIPCIHHGTNRCFITTQNHGFAIDTNTLPPDWSVLFTNANDQTNEGITHNSKPFYSVQFHPEHMAGPQDLENVI</sequence>
<dbReference type="CDD" id="cd01744">
    <property type="entry name" value="GATase1_CPSase"/>
    <property type="match status" value="1"/>
</dbReference>
<dbReference type="PANTHER" id="PTHR43418">
    <property type="entry name" value="MULTIFUNCTIONAL TRYPTOPHAN BIOSYNTHESIS PROTEIN-RELATED"/>
    <property type="match status" value="1"/>
</dbReference>
<reference evidence="9" key="1">
    <citation type="submission" date="2023-01" db="EMBL/GenBank/DDBJ databases">
        <title>Genome assembly of the deep-sea coral Lophelia pertusa.</title>
        <authorList>
            <person name="Herrera S."/>
            <person name="Cordes E."/>
        </authorList>
    </citation>
    <scope>NUCLEOTIDE SEQUENCE</scope>
    <source>
        <strain evidence="9">USNM1676648</strain>
        <tissue evidence="9">Polyp</tissue>
    </source>
</reference>
<dbReference type="OrthoDB" id="5973934at2759"/>
<dbReference type="EMBL" id="MU826829">
    <property type="protein sequence ID" value="KAJ7373957.1"/>
    <property type="molecule type" value="Genomic_DNA"/>
</dbReference>
<evidence type="ECO:0000256" key="3">
    <source>
        <dbReference type="ARBA" id="ARBA00012738"/>
    </source>
</evidence>
<evidence type="ECO:0000256" key="7">
    <source>
        <dbReference type="ARBA" id="ARBA00049285"/>
    </source>
</evidence>
<feature type="domain" description="Glutamine amidotransferase" evidence="8">
    <location>
        <begin position="2"/>
        <end position="158"/>
    </location>
</feature>
<dbReference type="AlphaFoldDB" id="A0A9W9Z2M5"/>
<comment type="subunit">
    <text evidence="5">Heterodimer composed of 2 chains; the small (or glutamine) chain promotes the hydrolysis of glutamine to ammonia, which is used by the large (or ammonia) chain to synthesize carbamoyl phosphate.</text>
</comment>
<dbReference type="PANTHER" id="PTHR43418:SF7">
    <property type="entry name" value="CARBAMOYL-PHOSPHATE SYNTHASE SMALL CHAIN"/>
    <property type="match status" value="1"/>
</dbReference>
<protein>
    <recommendedName>
        <fullName evidence="3">carbamoyl-phosphate synthase (glutamine-hydrolyzing)</fullName>
        <ecNumber evidence="3">6.3.5.5</ecNumber>
    </recommendedName>
</protein>
<comment type="pathway">
    <text evidence="1">Amino-acid biosynthesis; L-arginine biosynthesis; carbamoyl phosphate from bicarbonate: step 1/1.</text>
</comment>
<dbReference type="InterPro" id="IPR035686">
    <property type="entry name" value="CPSase_GATase1"/>
</dbReference>
<evidence type="ECO:0000313" key="9">
    <source>
        <dbReference type="EMBL" id="KAJ7373957.1"/>
    </source>
</evidence>
<dbReference type="PRINTS" id="PR00099">
    <property type="entry name" value="CPSGATASE"/>
</dbReference>
<dbReference type="InterPro" id="IPR050472">
    <property type="entry name" value="Anth_synth/Amidotransfase"/>
</dbReference>
<comment type="catalytic activity">
    <reaction evidence="6">
        <text>hydrogencarbonate + L-glutamine + 2 ATP + H2O = carbamoyl phosphate + L-glutamate + 2 ADP + phosphate + 2 H(+)</text>
        <dbReference type="Rhea" id="RHEA:18633"/>
        <dbReference type="ChEBI" id="CHEBI:15377"/>
        <dbReference type="ChEBI" id="CHEBI:15378"/>
        <dbReference type="ChEBI" id="CHEBI:17544"/>
        <dbReference type="ChEBI" id="CHEBI:29985"/>
        <dbReference type="ChEBI" id="CHEBI:30616"/>
        <dbReference type="ChEBI" id="CHEBI:43474"/>
        <dbReference type="ChEBI" id="CHEBI:58228"/>
        <dbReference type="ChEBI" id="CHEBI:58359"/>
        <dbReference type="ChEBI" id="CHEBI:456216"/>
        <dbReference type="EC" id="6.3.5.5"/>
    </reaction>
</comment>
<name>A0A9W9Z2M5_9CNID</name>
<organism evidence="9 10">
    <name type="scientific">Desmophyllum pertusum</name>
    <dbReference type="NCBI Taxonomy" id="174260"/>
    <lineage>
        <taxon>Eukaryota</taxon>
        <taxon>Metazoa</taxon>
        <taxon>Cnidaria</taxon>
        <taxon>Anthozoa</taxon>
        <taxon>Hexacorallia</taxon>
        <taxon>Scleractinia</taxon>
        <taxon>Caryophylliina</taxon>
        <taxon>Caryophylliidae</taxon>
        <taxon>Desmophyllum</taxon>
    </lineage>
</organism>
<keyword evidence="4" id="KW-0315">Glutamine amidotransferase</keyword>
<dbReference type="Proteomes" id="UP001163046">
    <property type="component" value="Unassembled WGS sequence"/>
</dbReference>
<evidence type="ECO:0000256" key="5">
    <source>
        <dbReference type="ARBA" id="ARBA00044031"/>
    </source>
</evidence>
<dbReference type="PRINTS" id="PR00096">
    <property type="entry name" value="GATASE"/>
</dbReference>
<dbReference type="GO" id="GO:0004088">
    <property type="term" value="F:carbamoyl-phosphate synthase (glutamine-hydrolyzing) activity"/>
    <property type="evidence" value="ECO:0007669"/>
    <property type="project" value="UniProtKB-EC"/>
</dbReference>
<dbReference type="PRINTS" id="PR00097">
    <property type="entry name" value="ANTSNTHASEII"/>
</dbReference>
<keyword evidence="10" id="KW-1185">Reference proteome</keyword>
<evidence type="ECO:0000256" key="2">
    <source>
        <dbReference type="ARBA" id="ARBA00007800"/>
    </source>
</evidence>
<dbReference type="InterPro" id="IPR029062">
    <property type="entry name" value="Class_I_gatase-like"/>
</dbReference>